<evidence type="ECO:0000256" key="3">
    <source>
        <dbReference type="ARBA" id="ARBA00007637"/>
    </source>
</evidence>
<dbReference type="Gene3D" id="3.40.50.720">
    <property type="entry name" value="NAD(P)-binding Rossmann-like Domain"/>
    <property type="match status" value="1"/>
</dbReference>
<dbReference type="InterPro" id="IPR036291">
    <property type="entry name" value="NAD(P)-bd_dom_sf"/>
</dbReference>
<evidence type="ECO:0000313" key="10">
    <source>
        <dbReference type="EMBL" id="MDQ0428903.1"/>
    </source>
</evidence>
<sequence>MAVLVTGGAGFIGSHATVELLENDYEVVVVDNLSNSQLASIERIKEMTGKEFVFHQVDLLDYQALDDVFSQYDISAVMHFAGYKAVGQSVQMPLSYYNNNISGTLTLCEIMLKHKVEKLVFSSSATVYGQPERVPIEESFSLSATNPYGRTKLMIEEILRDLAVSNPSFRIAILRYFNPIGAHPSGKLGEDPRGVPNNLIPFITQVAIGKRQELQVFGGDYDTSDGTGVRDYIHVVDLVKGHIKALEYLDNHEGIETFNLGTGTGYSVLEILRSFNEVTGKKIPYRITDRRPGDIGVCYANPEKAKKLLGWQAEKSLKEMCRDSWNWQVLNPDGFH</sequence>
<comment type="caution">
    <text evidence="10">The sequence shown here is derived from an EMBL/GenBank/DDBJ whole genome shotgun (WGS) entry which is preliminary data.</text>
</comment>
<comment type="catalytic activity">
    <reaction evidence="1 8">
        <text>UDP-alpha-D-glucose = UDP-alpha-D-galactose</text>
        <dbReference type="Rhea" id="RHEA:22168"/>
        <dbReference type="ChEBI" id="CHEBI:58885"/>
        <dbReference type="ChEBI" id="CHEBI:66914"/>
        <dbReference type="EC" id="5.1.3.2"/>
    </reaction>
</comment>
<dbReference type="PANTHER" id="PTHR43725">
    <property type="entry name" value="UDP-GLUCOSE 4-EPIMERASE"/>
    <property type="match status" value="1"/>
</dbReference>
<protein>
    <recommendedName>
        <fullName evidence="5 8">UDP-glucose 4-epimerase</fullName>
        <ecNumber evidence="4 8">5.1.3.2</ecNumber>
    </recommendedName>
</protein>
<evidence type="ECO:0000256" key="4">
    <source>
        <dbReference type="ARBA" id="ARBA00013189"/>
    </source>
</evidence>
<dbReference type="Proteomes" id="UP001241988">
    <property type="component" value="Unassembled WGS sequence"/>
</dbReference>
<dbReference type="EC" id="5.1.3.2" evidence="4 8"/>
<dbReference type="NCBIfam" id="TIGR01179">
    <property type="entry name" value="galE"/>
    <property type="match status" value="1"/>
</dbReference>
<dbReference type="SUPFAM" id="SSF51735">
    <property type="entry name" value="NAD(P)-binding Rossmann-fold domains"/>
    <property type="match status" value="1"/>
</dbReference>
<dbReference type="InterPro" id="IPR016040">
    <property type="entry name" value="NAD(P)-bd_dom"/>
</dbReference>
<dbReference type="RefSeq" id="WP_308787053.1">
    <property type="nucleotide sequence ID" value="NZ_JAUSWB010000004.1"/>
</dbReference>
<dbReference type="CDD" id="cd05247">
    <property type="entry name" value="UDP_G4E_1_SDR_e"/>
    <property type="match status" value="1"/>
</dbReference>
<name>A0ABU0GUZ5_9BACL</name>
<reference evidence="10 11" key="1">
    <citation type="submission" date="2023-07" db="EMBL/GenBank/DDBJ databases">
        <title>Genomic Encyclopedia of Type Strains, Phase IV (KMG-IV): sequencing the most valuable type-strain genomes for metagenomic binning, comparative biology and taxonomic classification.</title>
        <authorList>
            <person name="Goeker M."/>
        </authorList>
    </citation>
    <scope>NUCLEOTIDE SEQUENCE [LARGE SCALE GENOMIC DNA]</scope>
    <source>
        <strain evidence="10 11">DSM 16419</strain>
    </source>
</reference>
<keyword evidence="8" id="KW-0119">Carbohydrate metabolism</keyword>
<comment type="pathway">
    <text evidence="8">Carbohydrate metabolism; galactose metabolism.</text>
</comment>
<feature type="domain" description="NAD(P)-binding" evidence="9">
    <location>
        <begin position="4"/>
        <end position="323"/>
    </location>
</feature>
<dbReference type="EMBL" id="JAUSWB010000004">
    <property type="protein sequence ID" value="MDQ0428903.1"/>
    <property type="molecule type" value="Genomic_DNA"/>
</dbReference>
<organism evidence="10 11">
    <name type="scientific">Planomicrobium stackebrandtii</name>
    <dbReference type="NCBI Taxonomy" id="253160"/>
    <lineage>
        <taxon>Bacteria</taxon>
        <taxon>Bacillati</taxon>
        <taxon>Bacillota</taxon>
        <taxon>Bacilli</taxon>
        <taxon>Bacillales</taxon>
        <taxon>Caryophanaceae</taxon>
        <taxon>Planomicrobium</taxon>
    </lineage>
</organism>
<dbReference type="GO" id="GO:0003978">
    <property type="term" value="F:UDP-glucose 4-epimerase activity"/>
    <property type="evidence" value="ECO:0007669"/>
    <property type="project" value="UniProtKB-EC"/>
</dbReference>
<evidence type="ECO:0000256" key="7">
    <source>
        <dbReference type="ARBA" id="ARBA00023235"/>
    </source>
</evidence>
<comment type="similarity">
    <text evidence="3 8">Belongs to the NAD(P)-dependent epimerase/dehydratase family.</text>
</comment>
<evidence type="ECO:0000256" key="6">
    <source>
        <dbReference type="ARBA" id="ARBA00023027"/>
    </source>
</evidence>
<comment type="subunit">
    <text evidence="8">Homodimer.</text>
</comment>
<dbReference type="PANTHER" id="PTHR43725:SF47">
    <property type="entry name" value="UDP-GLUCOSE 4-EPIMERASE"/>
    <property type="match status" value="1"/>
</dbReference>
<dbReference type="Pfam" id="PF16363">
    <property type="entry name" value="GDP_Man_Dehyd"/>
    <property type="match status" value="1"/>
</dbReference>
<accession>A0ABU0GUZ5</accession>
<dbReference type="NCBIfam" id="NF007956">
    <property type="entry name" value="PRK10675.1"/>
    <property type="match status" value="1"/>
</dbReference>
<keyword evidence="6 8" id="KW-0520">NAD</keyword>
<keyword evidence="7 8" id="KW-0413">Isomerase</keyword>
<evidence type="ECO:0000256" key="5">
    <source>
        <dbReference type="ARBA" id="ARBA00018569"/>
    </source>
</evidence>
<evidence type="ECO:0000256" key="1">
    <source>
        <dbReference type="ARBA" id="ARBA00000083"/>
    </source>
</evidence>
<evidence type="ECO:0000256" key="8">
    <source>
        <dbReference type="RuleBase" id="RU366046"/>
    </source>
</evidence>
<proteinExistence type="inferred from homology"/>
<dbReference type="PRINTS" id="PR01713">
    <property type="entry name" value="NUCEPIMERASE"/>
</dbReference>
<evidence type="ECO:0000256" key="2">
    <source>
        <dbReference type="ARBA" id="ARBA00001911"/>
    </source>
</evidence>
<gene>
    <name evidence="10" type="ORF">QOZ98_001730</name>
</gene>
<comment type="cofactor">
    <cofactor evidence="2 8">
        <name>NAD(+)</name>
        <dbReference type="ChEBI" id="CHEBI:57540"/>
    </cofactor>
</comment>
<dbReference type="InterPro" id="IPR005886">
    <property type="entry name" value="UDP_G4E"/>
</dbReference>
<evidence type="ECO:0000313" key="11">
    <source>
        <dbReference type="Proteomes" id="UP001241988"/>
    </source>
</evidence>
<dbReference type="Gene3D" id="3.90.25.10">
    <property type="entry name" value="UDP-galactose 4-epimerase, domain 1"/>
    <property type="match status" value="1"/>
</dbReference>
<keyword evidence="11" id="KW-1185">Reference proteome</keyword>
<evidence type="ECO:0000259" key="9">
    <source>
        <dbReference type="Pfam" id="PF16363"/>
    </source>
</evidence>